<dbReference type="SUPFAM" id="SSF48179">
    <property type="entry name" value="6-phosphogluconate dehydrogenase C-terminal domain-like"/>
    <property type="match status" value="1"/>
</dbReference>
<dbReference type="GO" id="GO:0050661">
    <property type="term" value="F:NADP binding"/>
    <property type="evidence" value="ECO:0007669"/>
    <property type="project" value="InterPro"/>
</dbReference>
<feature type="domain" description="3-hydroxyisobutyrate dehydrogenase-like NAD-binding" evidence="3">
    <location>
        <begin position="162"/>
        <end position="232"/>
    </location>
</feature>
<organism evidence="4">
    <name type="scientific">mine drainage metagenome</name>
    <dbReference type="NCBI Taxonomy" id="410659"/>
    <lineage>
        <taxon>unclassified sequences</taxon>
        <taxon>metagenomes</taxon>
        <taxon>ecological metagenomes</taxon>
    </lineage>
</organism>
<comment type="caution">
    <text evidence="4">The sequence shown here is derived from an EMBL/GenBank/DDBJ whole genome shotgun (WGS) entry which is preliminary data.</text>
</comment>
<reference evidence="4" key="2">
    <citation type="journal article" date="2014" name="ISME J.">
        <title>Microbial stratification in low pH oxic and suboxic macroscopic growths along an acid mine drainage.</title>
        <authorList>
            <person name="Mendez-Garcia C."/>
            <person name="Mesa V."/>
            <person name="Sprenger R.R."/>
            <person name="Richter M."/>
            <person name="Diez M.S."/>
            <person name="Solano J."/>
            <person name="Bargiela R."/>
            <person name="Golyshina O.V."/>
            <person name="Manteca A."/>
            <person name="Ramos J.L."/>
            <person name="Gallego J.R."/>
            <person name="Llorente I."/>
            <person name="Martins Dos Santos V.A."/>
            <person name="Jensen O.N."/>
            <person name="Pelaez A.I."/>
            <person name="Sanchez J."/>
            <person name="Ferrer M."/>
        </authorList>
    </citation>
    <scope>NUCLEOTIDE SEQUENCE</scope>
</reference>
<dbReference type="AlphaFoldDB" id="T0Z071"/>
<evidence type="ECO:0000256" key="1">
    <source>
        <dbReference type="ARBA" id="ARBA00009080"/>
    </source>
</evidence>
<evidence type="ECO:0000259" key="3">
    <source>
        <dbReference type="Pfam" id="PF14833"/>
    </source>
</evidence>
<dbReference type="PROSITE" id="PS00895">
    <property type="entry name" value="3_HYDROXYISOBUT_DH"/>
    <property type="match status" value="1"/>
</dbReference>
<dbReference type="InterPro" id="IPR002204">
    <property type="entry name" value="3-OH-isobutyrate_DH-rel_CS"/>
</dbReference>
<sequence>MRVGFVGLGAMGAHMARNLHKAGLLSGIWNRTAQKAQTLAEELGVAPAASPAELAASVEAVVTCVSADSDVLEIAEALAMGFSAGALLIDCSTTAADTARRAADLLRPRGVNFLDCPVSGGVEGARDGTLAIMCGGDPEPFERARPVLQALGRTVTLFGPVGSGQAAKATNQIMCAGIIEAVAEAMAFAHAQGLPLEKLIETLSKGAGSSWYFVHRAPNMLRGSYPAGFRVRCTP</sequence>
<dbReference type="GO" id="GO:0051287">
    <property type="term" value="F:NAD binding"/>
    <property type="evidence" value="ECO:0007669"/>
    <property type="project" value="InterPro"/>
</dbReference>
<evidence type="ECO:0000313" key="4">
    <source>
        <dbReference type="EMBL" id="EQD41356.1"/>
    </source>
</evidence>
<dbReference type="Gene3D" id="3.40.50.720">
    <property type="entry name" value="NAD(P)-binding Rossmann-like Domain"/>
    <property type="match status" value="1"/>
</dbReference>
<dbReference type="InterPro" id="IPR013328">
    <property type="entry name" value="6PGD_dom2"/>
</dbReference>
<comment type="similarity">
    <text evidence="1">Belongs to the HIBADH-related family.</text>
</comment>
<dbReference type="Pfam" id="PF14833">
    <property type="entry name" value="NAD_binding_11"/>
    <property type="match status" value="1"/>
</dbReference>
<reference evidence="4" key="1">
    <citation type="submission" date="2013-08" db="EMBL/GenBank/DDBJ databases">
        <authorList>
            <person name="Mendez C."/>
            <person name="Richter M."/>
            <person name="Ferrer M."/>
            <person name="Sanchez J."/>
        </authorList>
    </citation>
    <scope>NUCLEOTIDE SEQUENCE</scope>
</reference>
<dbReference type="SUPFAM" id="SSF51735">
    <property type="entry name" value="NAD(P)-binding Rossmann-fold domains"/>
    <property type="match status" value="1"/>
</dbReference>
<feature type="non-terminal residue" evidence="4">
    <location>
        <position position="235"/>
    </location>
</feature>
<proteinExistence type="inferred from homology"/>
<dbReference type="InterPro" id="IPR029154">
    <property type="entry name" value="HIBADH-like_NADP-bd"/>
</dbReference>
<name>T0Z071_9ZZZZ</name>
<dbReference type="InterPro" id="IPR036291">
    <property type="entry name" value="NAD(P)-bd_dom_sf"/>
</dbReference>
<evidence type="ECO:0000259" key="2">
    <source>
        <dbReference type="Pfam" id="PF03446"/>
    </source>
</evidence>
<dbReference type="PANTHER" id="PTHR43060:SF15">
    <property type="entry name" value="3-HYDROXYISOBUTYRATE DEHYDROGENASE-LIKE 1, MITOCHONDRIAL-RELATED"/>
    <property type="match status" value="1"/>
</dbReference>
<accession>T0Z071</accession>
<protein>
    <submittedName>
        <fullName evidence="4">6-phosphogluconate dehydrogenase NAD-binding protein</fullName>
    </submittedName>
</protein>
<dbReference type="EMBL" id="AUZY01009679">
    <property type="protein sequence ID" value="EQD41356.1"/>
    <property type="molecule type" value="Genomic_DNA"/>
</dbReference>
<dbReference type="InterPro" id="IPR008927">
    <property type="entry name" value="6-PGluconate_DH-like_C_sf"/>
</dbReference>
<dbReference type="InterPro" id="IPR006115">
    <property type="entry name" value="6PGDH_NADP-bd"/>
</dbReference>
<dbReference type="GO" id="GO:0016491">
    <property type="term" value="F:oxidoreductase activity"/>
    <property type="evidence" value="ECO:0007669"/>
    <property type="project" value="InterPro"/>
</dbReference>
<feature type="domain" description="6-phosphogluconate dehydrogenase NADP-binding" evidence="2">
    <location>
        <begin position="2"/>
        <end position="159"/>
    </location>
</feature>
<dbReference type="Gene3D" id="1.10.1040.10">
    <property type="entry name" value="N-(1-d-carboxylethyl)-l-norvaline Dehydrogenase, domain 2"/>
    <property type="match status" value="1"/>
</dbReference>
<dbReference type="Pfam" id="PF03446">
    <property type="entry name" value="NAD_binding_2"/>
    <property type="match status" value="1"/>
</dbReference>
<dbReference type="PANTHER" id="PTHR43060">
    <property type="entry name" value="3-HYDROXYISOBUTYRATE DEHYDROGENASE-LIKE 1, MITOCHONDRIAL-RELATED"/>
    <property type="match status" value="1"/>
</dbReference>
<gene>
    <name evidence="4" type="ORF">B1B_14590</name>
</gene>